<dbReference type="RefSeq" id="WP_250857929.1">
    <property type="nucleotide sequence ID" value="NZ_JAGSOJ010000001.1"/>
</dbReference>
<keyword evidence="4 5" id="KW-0472">Membrane</keyword>
<dbReference type="PANTHER" id="PTHR43471">
    <property type="entry name" value="ABC TRANSPORTER PERMEASE"/>
    <property type="match status" value="1"/>
</dbReference>
<gene>
    <name evidence="7" type="ORF">KDK92_04870</name>
</gene>
<sequence length="242" mass="26941">MTFSLKRFNAIFIKELQDFKSNISYLCICLMPVVFSIIFKINFSNSSETPNYAMKYLLVVTTLMGISLIGVAQSAGTFAEEKEKHTLKVLMLSPISELEVLLGKTLMTFLLIIISSLANLFILNPGDINILMYIIIVSLAGYGSILFGIAIGMLAPSEKASGVLSLPAVFIYLAPIFFTDTNNVIIKKIVSILPAYSMESILLPEALSNNANSIFLSILYLVMWLVFGFIFFIVIYRKKKLK</sequence>
<dbReference type="Proteomes" id="UP001056429">
    <property type="component" value="Unassembled WGS sequence"/>
</dbReference>
<feature type="domain" description="ABC-2 type transporter transmembrane" evidence="6">
    <location>
        <begin position="50"/>
        <end position="233"/>
    </location>
</feature>
<dbReference type="Pfam" id="PF12698">
    <property type="entry name" value="ABC2_membrane_3"/>
    <property type="match status" value="1"/>
</dbReference>
<accession>A0A9J6P0S7</accession>
<dbReference type="GO" id="GO:0016020">
    <property type="term" value="C:membrane"/>
    <property type="evidence" value="ECO:0007669"/>
    <property type="project" value="UniProtKB-SubCell"/>
</dbReference>
<feature type="transmembrane region" description="Helical" evidence="5">
    <location>
        <begin position="130"/>
        <end position="154"/>
    </location>
</feature>
<evidence type="ECO:0000259" key="6">
    <source>
        <dbReference type="Pfam" id="PF12698"/>
    </source>
</evidence>
<comment type="caution">
    <text evidence="7">The sequence shown here is derived from an EMBL/GenBank/DDBJ whole genome shotgun (WGS) entry which is preliminary data.</text>
</comment>
<organism evidence="7 8">
    <name type="scientific">Oceanirhabdus seepicola</name>
    <dbReference type="NCBI Taxonomy" id="2828781"/>
    <lineage>
        <taxon>Bacteria</taxon>
        <taxon>Bacillati</taxon>
        <taxon>Bacillota</taxon>
        <taxon>Clostridia</taxon>
        <taxon>Eubacteriales</taxon>
        <taxon>Clostridiaceae</taxon>
        <taxon>Oceanirhabdus</taxon>
    </lineage>
</organism>
<feature type="transmembrane region" description="Helical" evidence="5">
    <location>
        <begin position="23"/>
        <end position="44"/>
    </location>
</feature>
<evidence type="ECO:0000313" key="8">
    <source>
        <dbReference type="Proteomes" id="UP001056429"/>
    </source>
</evidence>
<dbReference type="EMBL" id="JAGSOJ010000001">
    <property type="protein sequence ID" value="MCM1989064.1"/>
    <property type="molecule type" value="Genomic_DNA"/>
</dbReference>
<keyword evidence="8" id="KW-1185">Reference proteome</keyword>
<dbReference type="PANTHER" id="PTHR43471:SF1">
    <property type="entry name" value="ABC TRANSPORTER PERMEASE PROTEIN NOSY-RELATED"/>
    <property type="match status" value="1"/>
</dbReference>
<dbReference type="AlphaFoldDB" id="A0A9J6P0S7"/>
<reference evidence="7" key="1">
    <citation type="journal article" date="2021" name="mSystems">
        <title>Bacteria and Archaea Synergistically Convert Glycine Betaine to Biogenic Methane in the Formosa Cold Seep of the South China Sea.</title>
        <authorList>
            <person name="Li L."/>
            <person name="Zhang W."/>
            <person name="Zhang S."/>
            <person name="Song L."/>
            <person name="Sun Q."/>
            <person name="Zhang H."/>
            <person name="Xiang H."/>
            <person name="Dong X."/>
        </authorList>
    </citation>
    <scope>NUCLEOTIDE SEQUENCE</scope>
    <source>
        <strain evidence="7">ZWT</strain>
    </source>
</reference>
<comment type="subcellular location">
    <subcellularLocation>
        <location evidence="1">Membrane</location>
        <topology evidence="1">Multi-pass membrane protein</topology>
    </subcellularLocation>
</comment>
<feature type="transmembrane region" description="Helical" evidence="5">
    <location>
        <begin position="161"/>
        <end position="178"/>
    </location>
</feature>
<keyword evidence="3 5" id="KW-1133">Transmembrane helix</keyword>
<feature type="transmembrane region" description="Helical" evidence="5">
    <location>
        <begin position="100"/>
        <end position="124"/>
    </location>
</feature>
<feature type="transmembrane region" description="Helical" evidence="5">
    <location>
        <begin position="214"/>
        <end position="236"/>
    </location>
</feature>
<evidence type="ECO:0000256" key="3">
    <source>
        <dbReference type="ARBA" id="ARBA00022989"/>
    </source>
</evidence>
<evidence type="ECO:0000256" key="4">
    <source>
        <dbReference type="ARBA" id="ARBA00023136"/>
    </source>
</evidence>
<reference evidence="7" key="2">
    <citation type="submission" date="2021-04" db="EMBL/GenBank/DDBJ databases">
        <authorList>
            <person name="Dong X."/>
        </authorList>
    </citation>
    <scope>NUCLEOTIDE SEQUENCE</scope>
    <source>
        <strain evidence="7">ZWT</strain>
    </source>
</reference>
<proteinExistence type="predicted"/>
<evidence type="ECO:0000256" key="5">
    <source>
        <dbReference type="SAM" id="Phobius"/>
    </source>
</evidence>
<protein>
    <submittedName>
        <fullName evidence="7">ABC transporter permease</fullName>
    </submittedName>
</protein>
<evidence type="ECO:0000313" key="7">
    <source>
        <dbReference type="EMBL" id="MCM1989064.1"/>
    </source>
</evidence>
<keyword evidence="2 5" id="KW-0812">Transmembrane</keyword>
<name>A0A9J6P0S7_9CLOT</name>
<feature type="transmembrane region" description="Helical" evidence="5">
    <location>
        <begin position="56"/>
        <end position="79"/>
    </location>
</feature>
<dbReference type="InterPro" id="IPR013525">
    <property type="entry name" value="ABC2_TM"/>
</dbReference>
<evidence type="ECO:0000256" key="2">
    <source>
        <dbReference type="ARBA" id="ARBA00022692"/>
    </source>
</evidence>
<dbReference type="GO" id="GO:0140359">
    <property type="term" value="F:ABC-type transporter activity"/>
    <property type="evidence" value="ECO:0007669"/>
    <property type="project" value="InterPro"/>
</dbReference>
<evidence type="ECO:0000256" key="1">
    <source>
        <dbReference type="ARBA" id="ARBA00004141"/>
    </source>
</evidence>